<accession>F4P2M1</accession>
<proteinExistence type="predicted"/>
<keyword evidence="2" id="KW-1185">Reference proteome</keyword>
<dbReference type="AlphaFoldDB" id="F4P2M1"/>
<evidence type="ECO:0000313" key="1">
    <source>
        <dbReference type="EMBL" id="EGF80484.1"/>
    </source>
</evidence>
<dbReference type="EMBL" id="GL882884">
    <property type="protein sequence ID" value="EGF80484.1"/>
    <property type="molecule type" value="Genomic_DNA"/>
</dbReference>
<dbReference type="GeneID" id="18238689"/>
<dbReference type="PANTHER" id="PTHR37743">
    <property type="entry name" value="ARM REPEAT SUPERFAMILY PROTEIN"/>
    <property type="match status" value="1"/>
</dbReference>
<dbReference type="Proteomes" id="UP000007241">
    <property type="component" value="Unassembled WGS sequence"/>
</dbReference>
<dbReference type="HOGENOM" id="CLU_284400_0_0_1"/>
<dbReference type="OrthoDB" id="79603at2759"/>
<reference evidence="1 2" key="1">
    <citation type="submission" date="2009-12" db="EMBL/GenBank/DDBJ databases">
        <title>The draft genome of Batrachochytrium dendrobatidis.</title>
        <authorList>
            <consortium name="US DOE Joint Genome Institute (JGI-PGF)"/>
            <person name="Kuo A."/>
            <person name="Salamov A."/>
            <person name="Schmutz J."/>
            <person name="Lucas S."/>
            <person name="Pitluck S."/>
            <person name="Rosenblum E."/>
            <person name="Stajich J."/>
            <person name="Eisen M."/>
            <person name="Grigoriev I.V."/>
        </authorList>
    </citation>
    <scope>NUCLEOTIDE SEQUENCE [LARGE SCALE GENOMIC DNA]</scope>
    <source>
        <strain evidence="2">JAM81 / FGSC 10211</strain>
    </source>
</reference>
<dbReference type="InParanoid" id="F4P2M1"/>
<name>F4P2M1_BATDJ</name>
<sequence length="1092" mass="122690">MSIFTTQFHQILVIEPADTRISAYTVLSILLHRSDINKLIVDGLVECMQNGTRSSKLAVVLFLEFVLLNETTNDKCISSKSTELENYRQRLFQALIPYLLKCVDSDGMLNESVGQFQKTRLTILASTVILVQLRSDALAVAQKSSITNSEKRVLIQDDSCIRNTAGHLVLYIQSMSKYLSDNRLYAPFFKKIALIVQDEMDQLPQTHESLAVLVATISKAIVPREYFSSNKIIKKLESILEKERDFMLKLIQTCAVLAAVSQEQMDTVVSSLLVQQQLLKLISVSIHQTQSKQLRSLAFDLLRQTLVALDSGMFTSIMDPLAAMFCIENDESVHQLYDISLLQDIAGVIAEFAVIHPQAALKDMFVLLSSESMAVRQNGLFILQQVLELNKEQIKSNPHFKIRQVTLADPLLVIPTLAEKLFSRDEHEQFTSESILVQLLLCSNPQLSALEIFIEYIRVMNAQKPYCRPPKYDSPAQIGRLPIQTPTSSNTHDTVTKIDRLFRVFSKCVEKIDEQADDLISILVQKLYGCPSDPLLVRILSSFIPVLLQSSSSCIKVIRICINIMSTQPRLAENLLLSEIPNAVETVLFARLCPLLILKMIPLEALDRLPYLEQFDEPKDYWQMDSSYKSDDDGYTSCSALSDCMLISRLADCLLVRIEYPLEFEDVQKLACQVIAQLPLWYITHSLFVTKLDKVIFSSNLRCTRLIIFIGCHAVMARSSFGTMENEMLKSLGSRMFLTIAWKPDLSLAIGCEANEKETILSKIQSGSIELLSLIICNEAKSNSSHVLPTHIYKSGDPIEETKGANRASVKSMPASKVGLKTMDDNTTVQPIVSIADVTESIKQCLDPYSRLPQSIQILYRQLFQKDSVNVDDMEFRCSLTTGLANAIHFAVKLLCLSGSKHGTSTTIDPSQAATISHEIEPRNANAFLWLYHQLAPLLVDVCMTILQQAKCSTTETEIHRPEIVIAAMLQSLFLFMFITTRSSYATPNPIQTRPLVSMLFEGLNYPHQLVRLECLKIISAALAGMDRLLLDLETVAQLRIRLKERAVMENDVKCRTLTQRLNNDGYSKKVCQATLAQCKNIESFKETGLGD</sequence>
<organism evidence="1 2">
    <name type="scientific">Batrachochytrium dendrobatidis (strain JAM81 / FGSC 10211)</name>
    <name type="common">Frog chytrid fungus</name>
    <dbReference type="NCBI Taxonomy" id="684364"/>
    <lineage>
        <taxon>Eukaryota</taxon>
        <taxon>Fungi</taxon>
        <taxon>Fungi incertae sedis</taxon>
        <taxon>Chytridiomycota</taxon>
        <taxon>Chytridiomycota incertae sedis</taxon>
        <taxon>Chytridiomycetes</taxon>
        <taxon>Rhizophydiales</taxon>
        <taxon>Rhizophydiales incertae sedis</taxon>
        <taxon>Batrachochytrium</taxon>
    </lineage>
</organism>
<dbReference type="PANTHER" id="PTHR37743:SF1">
    <property type="entry name" value="ARM REPEAT SUPERFAMILY PROTEIN"/>
    <property type="match status" value="1"/>
</dbReference>
<protein>
    <submittedName>
        <fullName evidence="1">Uncharacterized protein</fullName>
    </submittedName>
</protein>
<dbReference type="RefSeq" id="XP_006679018.1">
    <property type="nucleotide sequence ID" value="XM_006678955.1"/>
</dbReference>
<gene>
    <name evidence="1" type="ORF">BATDEDRAFT_25105</name>
</gene>
<evidence type="ECO:0000313" key="2">
    <source>
        <dbReference type="Proteomes" id="UP000007241"/>
    </source>
</evidence>